<evidence type="ECO:0000313" key="2">
    <source>
        <dbReference type="Proteomes" id="UP001153331"/>
    </source>
</evidence>
<gene>
    <name evidence="1" type="ORF">OPT61_g6818</name>
</gene>
<keyword evidence="2" id="KW-1185">Reference proteome</keyword>
<evidence type="ECO:0000313" key="1">
    <source>
        <dbReference type="EMBL" id="KAJ8110309.1"/>
    </source>
</evidence>
<sequence>MMNVSNMHPTINTKTLRNVATDEVISNLKSLQLELPDNDITAQLLEAIERGSLSTTVFDSWLRVYKSPVVIRHCLRQKVSVQIRFLGIDQLEKGLQSTQWEDIWEGMGGTAGLLEAFSDLSVLEVRSACKAISSSARNESMIHKRERVTELFKGLHPKTFPDTTVKTNDMRPLTKYYQLLVPSCTSELVDWILSEEQADKWQYVKEEKLFETHSASMETQAVSYKTHGWDSSSAREHKSRTKRLERLKQLSTRFPTKPSTEHGFSASMQFALRQLRDAVETGSSHEGDEWDVQNLIRPLLRRAIRKHASWSRIQEIVTLAMAFFDQHPDATKTLTGAKGDLLHMVAICWSRRSALFETQLKRLLHIVKNHTASLGDLGDLLVGVPQSRRYALLRLCCKEVMGVDLDSTQSLSRARGKLSADILTSLDPSNALGLFQRLRTARGDAELVDVGPLNSVLGTDRGYCDGDPDIHFLVLLNRNERCHEAEIYATDIIAARKKATQTTSDRNRRAENALNVWACANASGSIRLFSEIVHWAEGYIRDQLTASRLFSTYYDETYRLLSGFPVKSDLNLTSQALRQNVQQANGILSHLLEIACKAMREPSFRSRDWRKTLDLFSQVIKERVELSSDEISGSEEELYHSLWDDTIAMLLKAERLVNDEEYRKLGAASTKGIIKWEVVFFKVTLDTCGQHVRMFIDNLAKARNDLWAEMRSAKYPEVITLPKGFPRGLPIQYLLPSLESSCSLFPEARTTKALDLEKISPFIFSRVEQTLFMDAETALEPTFIDKSIQQAIGVFVDSYTYALQLYIPDLCEAEVKKQRFSKVWAHAIGPLSAPRMNEEEASRHWKRFLPLHLRRVLSDIEPEDKSMYWPKLPDTDYSSQTQEWNPLDGRPDDVLIEARSLGPATYIDFATLGVQLEIAQPDIYSPVYPPNPTLLKETRSGGSIWASNPHGTGRDATEAAALAALLYLDTKYGATERLLATPFPSSDDVRYPSLYLDEAFLSTNGLEASDAAFYVRLGHVPLPLVHKLATALVQRLGSKHNSPTLQQVAFTLIRALVAGDRPGLAFDLAVKVMMDHPSASSWHRELFNHGFLQRFSASEAKRCISMYAGAIGEKLEARKNQQAARSELKQSDRPHDGDRAADTTQPEGTPIKVTTMKSLAQILQESLYISDKTSLEILSVLSQKATHVDVRVSSLRSFLSKLDINRFELWDPVLSSLAAFIPFIGCMDEREPTILDALGHDGIEKGDSETQQRSEEAQKQSTTIPSIRLATGTDWKDEQPMLCSVLNCYGKLHDRQLADLFVARMIIPILDSFEEQTARWTTLFLRKYASENAEILNMMIPPNSRGLYTFLALLAKGGHSFHRLPQTLLDKFVAHVNFRISPPEAIRKLNQGFEEDIHLKSLPEVQAWLELYGHIDLSIWDEPGLLPLRSLTDFVDGENNSGFITTQTYQEAFLEVFRVLVLADSPKYSQLKAFVRPFSYQSVNSPNHWRPILEAMITHVDKLRTREWKRNLNRTPAVLPDVFPWRLLVLDYPRDWCSGERERKAFAQQLATIVDEISGSVYHEKFELLQAASRRGRHTLPTALLLGDISKTRLSWLTAPELLRVDLAASMMEYSKSDRVEPLEEDRLKALLETWVASENEEVRRKGYRVYDLFFDAKGERVNRNGPGWNSGW</sequence>
<organism evidence="1 2">
    <name type="scientific">Boeremia exigua</name>
    <dbReference type="NCBI Taxonomy" id="749465"/>
    <lineage>
        <taxon>Eukaryota</taxon>
        <taxon>Fungi</taxon>
        <taxon>Dikarya</taxon>
        <taxon>Ascomycota</taxon>
        <taxon>Pezizomycotina</taxon>
        <taxon>Dothideomycetes</taxon>
        <taxon>Pleosporomycetidae</taxon>
        <taxon>Pleosporales</taxon>
        <taxon>Pleosporineae</taxon>
        <taxon>Didymellaceae</taxon>
        <taxon>Boeremia</taxon>
    </lineage>
</organism>
<dbReference type="Proteomes" id="UP001153331">
    <property type="component" value="Unassembled WGS sequence"/>
</dbReference>
<accession>A0ACC2I5T9</accession>
<comment type="caution">
    <text evidence="1">The sequence shown here is derived from an EMBL/GenBank/DDBJ whole genome shotgun (WGS) entry which is preliminary data.</text>
</comment>
<proteinExistence type="predicted"/>
<reference evidence="1" key="1">
    <citation type="submission" date="2022-11" db="EMBL/GenBank/DDBJ databases">
        <title>Genome Sequence of Boeremia exigua.</title>
        <authorList>
            <person name="Buettner E."/>
        </authorList>
    </citation>
    <scope>NUCLEOTIDE SEQUENCE</scope>
    <source>
        <strain evidence="1">CU02</strain>
    </source>
</reference>
<protein>
    <submittedName>
        <fullName evidence="1">Uncharacterized protein</fullName>
    </submittedName>
</protein>
<name>A0ACC2I5T9_9PLEO</name>
<dbReference type="EMBL" id="JAPHNI010000513">
    <property type="protein sequence ID" value="KAJ8110309.1"/>
    <property type="molecule type" value="Genomic_DNA"/>
</dbReference>